<dbReference type="EMBL" id="JAWDKD010000009">
    <property type="protein sequence ID" value="MDV0446690.1"/>
    <property type="molecule type" value="Genomic_DNA"/>
</dbReference>
<gene>
    <name evidence="1" type="ORF">MsAg5_05400</name>
</gene>
<comment type="caution">
    <text evidence="1">The sequence shown here is derived from an EMBL/GenBank/DDBJ whole genome shotgun (WGS) entry which is preliminary data.</text>
</comment>
<dbReference type="AlphaFoldDB" id="A0AAE4MIZ2"/>
<accession>A0AAE4MIZ2</accession>
<sequence length="77" mass="8542">MTKKIFPKTKIETGDKTEKLSPLISTADLIRLDFTDIGKCIPSKHHTCLCKLGVSDLQLIGNFISKTCCPAESFFSH</sequence>
<keyword evidence="2" id="KW-1185">Reference proteome</keyword>
<protein>
    <submittedName>
        <fullName evidence="1">Uncharacterized protein</fullName>
    </submittedName>
</protein>
<name>A0AAE4MIZ2_9EURY</name>
<evidence type="ECO:0000313" key="1">
    <source>
        <dbReference type="EMBL" id="MDV0446690.1"/>
    </source>
</evidence>
<proteinExistence type="predicted"/>
<evidence type="ECO:0000313" key="2">
    <source>
        <dbReference type="Proteomes" id="UP001271789"/>
    </source>
</evidence>
<reference evidence="1" key="1">
    <citation type="submission" date="2023-06" db="EMBL/GenBank/DDBJ databases">
        <title>Genome sequence of Methanosarcinaceae archaeon Ag5.</title>
        <authorList>
            <person name="Protasov E."/>
            <person name="Platt K."/>
            <person name="Poehlein A."/>
            <person name="Daniel R."/>
            <person name="Brune A."/>
        </authorList>
    </citation>
    <scope>NUCLEOTIDE SEQUENCE</scope>
    <source>
        <strain evidence="1">Ag5</strain>
    </source>
</reference>
<dbReference type="Proteomes" id="UP001271789">
    <property type="component" value="Unassembled WGS sequence"/>
</dbReference>
<organism evidence="1 2">
    <name type="scientific">Methanolapillus africanus</name>
    <dbReference type="NCBI Taxonomy" id="3028297"/>
    <lineage>
        <taxon>Archaea</taxon>
        <taxon>Methanobacteriati</taxon>
        <taxon>Methanobacteriota</taxon>
        <taxon>Stenosarchaea group</taxon>
        <taxon>Methanomicrobia</taxon>
        <taxon>Methanosarcinales</taxon>
        <taxon>Methanosarcinaceae</taxon>
        <taxon>Methanolapillus</taxon>
    </lineage>
</organism>